<evidence type="ECO:0000313" key="6">
    <source>
        <dbReference type="Proteomes" id="UP000008743"/>
    </source>
</evidence>
<dbReference type="RefSeq" id="XP_004343724.1">
    <property type="nucleotide sequence ID" value="XM_004343674.2"/>
</dbReference>
<dbReference type="InterPro" id="IPR051595">
    <property type="entry name" value="GH25_Enzymes"/>
</dbReference>
<dbReference type="OrthoDB" id="2251794at2759"/>
<reference evidence="6" key="1">
    <citation type="submission" date="2011-02" db="EMBL/GenBank/DDBJ databases">
        <title>The Genome Sequence of Capsaspora owczarzaki ATCC 30864.</title>
        <authorList>
            <person name="Russ C."/>
            <person name="Cuomo C."/>
            <person name="Burger G."/>
            <person name="Gray M.W."/>
            <person name="Holland P.W.H."/>
            <person name="King N."/>
            <person name="Lang F.B.F."/>
            <person name="Roger A.J."/>
            <person name="Ruiz-Trillo I."/>
            <person name="Young S.K."/>
            <person name="Zeng Q."/>
            <person name="Gargeya S."/>
            <person name="Alvarado L."/>
            <person name="Berlin A."/>
            <person name="Chapman S.B."/>
            <person name="Chen Z."/>
            <person name="Freedman E."/>
            <person name="Gellesch M."/>
            <person name="Goldberg J."/>
            <person name="Griggs A."/>
            <person name="Gujja S."/>
            <person name="Heilman E."/>
            <person name="Heiman D."/>
            <person name="Howarth C."/>
            <person name="Mehta T."/>
            <person name="Neiman D."/>
            <person name="Pearson M."/>
            <person name="Roberts A."/>
            <person name="Saif S."/>
            <person name="Shea T."/>
            <person name="Shenoy N."/>
            <person name="Sisk P."/>
            <person name="Stolte C."/>
            <person name="Sykes S."/>
            <person name="White J."/>
            <person name="Yandava C."/>
            <person name="Haas B."/>
            <person name="Nusbaum C."/>
            <person name="Birren B."/>
        </authorList>
    </citation>
    <scope>NUCLEOTIDE SEQUENCE</scope>
    <source>
        <strain evidence="6">ATCC 30864</strain>
    </source>
</reference>
<sequence>MKLAALVAFACVVCAMATGSSATYGVDVSDIVSEADWNCLSDNGYDFAIVRAGRSTGTVDLNAAQTIINARNAGIPYVDAYIFPCYSCGNPADQIRNMVNNLRNAGASFGMIWLDIEGSGWSSSTSANIDFIQSMAQELINLGVSFGTYTSYSQWSPITGNANINALSSRPLWYAHYDNEPSFDDFSSFGGWSKPAIKQYDGDATACSVGVDKNWYP</sequence>
<evidence type="ECO:0000256" key="1">
    <source>
        <dbReference type="ARBA" id="ARBA00010646"/>
    </source>
</evidence>
<evidence type="ECO:0000256" key="2">
    <source>
        <dbReference type="ARBA" id="ARBA00022729"/>
    </source>
</evidence>
<evidence type="ECO:0000256" key="4">
    <source>
        <dbReference type="SAM" id="SignalP"/>
    </source>
</evidence>
<dbReference type="GO" id="GO:0009253">
    <property type="term" value="P:peptidoglycan catabolic process"/>
    <property type="evidence" value="ECO:0007669"/>
    <property type="project" value="InterPro"/>
</dbReference>
<protein>
    <submittedName>
        <fullName evidence="5">Lysozyme</fullName>
    </submittedName>
</protein>
<dbReference type="EMBL" id="KE346372">
    <property type="protein sequence ID" value="KJE96725.1"/>
    <property type="molecule type" value="Genomic_DNA"/>
</dbReference>
<dbReference type="GO" id="GO:0003796">
    <property type="term" value="F:lysozyme activity"/>
    <property type="evidence" value="ECO:0007669"/>
    <property type="project" value="InterPro"/>
</dbReference>
<dbReference type="PANTHER" id="PTHR23208">
    <property type="entry name" value="LYSOZYME PROTEIN"/>
    <property type="match status" value="1"/>
</dbReference>
<dbReference type="FunFam" id="3.20.20.80:FF:000101">
    <property type="entry name" value="Lysozyme, putative"/>
    <property type="match status" value="1"/>
</dbReference>
<dbReference type="PROSITE" id="PS51904">
    <property type="entry name" value="GLYCOSYL_HYDROL_F25_2"/>
    <property type="match status" value="1"/>
</dbReference>
<dbReference type="InterPro" id="IPR017853">
    <property type="entry name" value="GH"/>
</dbReference>
<feature type="chain" id="PRO_5002270206" evidence="4">
    <location>
        <begin position="23"/>
        <end position="217"/>
    </location>
</feature>
<evidence type="ECO:0000313" key="5">
    <source>
        <dbReference type="EMBL" id="KJE96725.1"/>
    </source>
</evidence>
<keyword evidence="6" id="KW-1185">Reference proteome</keyword>
<dbReference type="CDD" id="cd06416">
    <property type="entry name" value="GH25_Lys1-like"/>
    <property type="match status" value="1"/>
</dbReference>
<accession>A0A0D2WV93</accession>
<dbReference type="PhylomeDB" id="A0A0D2WV93"/>
<organism evidence="5 6">
    <name type="scientific">Capsaspora owczarzaki (strain ATCC 30864)</name>
    <dbReference type="NCBI Taxonomy" id="595528"/>
    <lineage>
        <taxon>Eukaryota</taxon>
        <taxon>Filasterea</taxon>
        <taxon>Capsaspora</taxon>
    </lineage>
</organism>
<evidence type="ECO:0000256" key="3">
    <source>
        <dbReference type="ARBA" id="ARBA00022801"/>
    </source>
</evidence>
<dbReference type="Gene3D" id="3.20.20.80">
    <property type="entry name" value="Glycosidases"/>
    <property type="match status" value="1"/>
</dbReference>
<dbReference type="STRING" id="595528.A0A0D2WV93"/>
<dbReference type="eggNOG" id="ENOG502S1SN">
    <property type="taxonomic scope" value="Eukaryota"/>
</dbReference>
<dbReference type="GO" id="GO:0016998">
    <property type="term" value="P:cell wall macromolecule catabolic process"/>
    <property type="evidence" value="ECO:0007669"/>
    <property type="project" value="InterPro"/>
</dbReference>
<dbReference type="SUPFAM" id="SSF51445">
    <property type="entry name" value="(Trans)glycosidases"/>
    <property type="match status" value="1"/>
</dbReference>
<feature type="signal peptide" evidence="4">
    <location>
        <begin position="1"/>
        <end position="22"/>
    </location>
</feature>
<proteinExistence type="inferred from homology"/>
<keyword evidence="2 4" id="KW-0732">Signal</keyword>
<dbReference type="AlphaFoldDB" id="A0A0D2WV93"/>
<dbReference type="PANTHER" id="PTHR23208:SF36">
    <property type="entry name" value="LYSOZYME-RELATED"/>
    <property type="match status" value="1"/>
</dbReference>
<comment type="similarity">
    <text evidence="1">Belongs to the glycosyl hydrolase 25 family.</text>
</comment>
<gene>
    <name evidence="5" type="ORF">CAOG_007000</name>
</gene>
<keyword evidence="3" id="KW-0378">Hydrolase</keyword>
<dbReference type="OMA" id="QYAQVET"/>
<dbReference type="GO" id="GO:0007165">
    <property type="term" value="P:signal transduction"/>
    <property type="evidence" value="ECO:0007669"/>
    <property type="project" value="TreeGrafter"/>
</dbReference>
<dbReference type="Proteomes" id="UP000008743">
    <property type="component" value="Unassembled WGS sequence"/>
</dbReference>
<dbReference type="Pfam" id="PF01183">
    <property type="entry name" value="Glyco_hydro_25"/>
    <property type="match status" value="1"/>
</dbReference>
<dbReference type="InterPro" id="IPR002053">
    <property type="entry name" value="Glyco_hydro_25"/>
</dbReference>
<dbReference type="InParanoid" id="A0A0D2WV93"/>
<name>A0A0D2WV93_CAPO3</name>